<dbReference type="InterPro" id="IPR019786">
    <property type="entry name" value="Zinc_finger_PHD-type_CS"/>
</dbReference>
<name>A0A7R8Z261_HERIL</name>
<dbReference type="AlphaFoldDB" id="A0A7R8Z261"/>
<dbReference type="PANTHER" id="PTHR13793">
    <property type="entry name" value="PHD FINGER PROTEINS"/>
    <property type="match status" value="1"/>
</dbReference>
<protein>
    <recommendedName>
        <fullName evidence="10">PHD finger protein 14</fullName>
    </recommendedName>
</protein>
<dbReference type="GO" id="GO:0006357">
    <property type="term" value="P:regulation of transcription by RNA polymerase II"/>
    <property type="evidence" value="ECO:0007669"/>
    <property type="project" value="TreeGrafter"/>
</dbReference>
<dbReference type="CDD" id="cd15563">
    <property type="entry name" value="PHD3_PHF14"/>
    <property type="match status" value="1"/>
</dbReference>
<dbReference type="PROSITE" id="PS50016">
    <property type="entry name" value="ZF_PHD_2"/>
    <property type="match status" value="3"/>
</dbReference>
<dbReference type="PROSITE" id="PS51805">
    <property type="entry name" value="EPHD"/>
    <property type="match status" value="1"/>
</dbReference>
<feature type="compositionally biased region" description="Basic and acidic residues" evidence="5">
    <location>
        <begin position="33"/>
        <end position="43"/>
    </location>
</feature>
<dbReference type="SUPFAM" id="SSF57903">
    <property type="entry name" value="FYVE/PHD zinc finger"/>
    <property type="match status" value="3"/>
</dbReference>
<dbReference type="CDD" id="cd15561">
    <property type="entry name" value="PHD1_PHF14"/>
    <property type="match status" value="1"/>
</dbReference>
<evidence type="ECO:0000259" key="6">
    <source>
        <dbReference type="PROSITE" id="PS50016"/>
    </source>
</evidence>
<feature type="region of interest" description="Disordered" evidence="5">
    <location>
        <begin position="1031"/>
        <end position="1056"/>
    </location>
</feature>
<dbReference type="PANTHER" id="PTHR13793:SF150">
    <property type="entry name" value="PHD FINGER PROTEIN 14"/>
    <property type="match status" value="1"/>
</dbReference>
<feature type="compositionally biased region" description="Basic residues" evidence="5">
    <location>
        <begin position="890"/>
        <end position="903"/>
    </location>
</feature>
<dbReference type="InterPro" id="IPR019787">
    <property type="entry name" value="Znf_PHD-finger"/>
</dbReference>
<evidence type="ECO:0000313" key="8">
    <source>
        <dbReference type="EMBL" id="CAD7090467.1"/>
    </source>
</evidence>
<dbReference type="CDD" id="cd15674">
    <property type="entry name" value="ePHD_PHF14"/>
    <property type="match status" value="1"/>
</dbReference>
<feature type="compositionally biased region" description="Polar residues" evidence="5">
    <location>
        <begin position="780"/>
        <end position="789"/>
    </location>
</feature>
<feature type="domain" description="PHD-type" evidence="7">
    <location>
        <begin position="184"/>
        <end position="302"/>
    </location>
</feature>
<feature type="compositionally biased region" description="Polar residues" evidence="5">
    <location>
        <begin position="828"/>
        <end position="855"/>
    </location>
</feature>
<keyword evidence="9" id="KW-1185">Reference proteome</keyword>
<dbReference type="OMA" id="KCGVAVH"/>
<feature type="compositionally biased region" description="Basic residues" evidence="5">
    <location>
        <begin position="915"/>
        <end position="924"/>
    </location>
</feature>
<dbReference type="InterPro" id="IPR011011">
    <property type="entry name" value="Znf_FYVE_PHD"/>
</dbReference>
<reference evidence="8 9" key="1">
    <citation type="submission" date="2020-11" db="EMBL/GenBank/DDBJ databases">
        <authorList>
            <person name="Wallbank WR R."/>
            <person name="Pardo Diaz C."/>
            <person name="Kozak K."/>
            <person name="Martin S."/>
            <person name="Jiggins C."/>
            <person name="Moest M."/>
            <person name="Warren A I."/>
            <person name="Generalovic N T."/>
            <person name="Byers J.R.P. K."/>
            <person name="Montejo-Kovacevich G."/>
            <person name="Yen C E."/>
        </authorList>
    </citation>
    <scope>NUCLEOTIDE SEQUENCE [LARGE SCALE GENOMIC DNA]</scope>
</reference>
<evidence type="ECO:0008006" key="10">
    <source>
        <dbReference type="Google" id="ProtNLM"/>
    </source>
</evidence>
<feature type="compositionally biased region" description="Basic and acidic residues" evidence="5">
    <location>
        <begin position="818"/>
        <end position="827"/>
    </location>
</feature>
<sequence>MAPPVKSKTKFRPSKITTQTLLDFDLEESSSDSDFRIEDHDHDESDDDFSDNSNAKDSDKDDDDDDDDESDSDEESSDGFSDFKASLVENGEGPKKGSSTNIKSVLEAAKKINIKDTLPTNPICCACLGDRSDDTNEIVECDGCGVSVHEGCYGVSDSTSVSSTVSSCSTEPWFCEACKAGISEPTCELCPNTGGIFKETDVGRWAHLICALYVPGVAFGEVDQLTSVTLFEMPYSKWGAKTCSLCEDGKFARTGVCIGCDAGMCKTYFHVTCAQAAGFLSEAHSEEADHADPFYAHCKVHSDKTMIKHRKRNFNTLKLRMEQKKLEKVTNKEEKPTAEQLRITRKLTKHQSKYRSNKVLKTEPWVPTQKMPRLLTTSATACKRLMLKAELMGIDTAAMEFQEAQMAALADVRKKWHIPPAFSVEFIGYYLDRISRVKNLKSSLERNVEINKKLIDEQQSLRDEYDKVMKIHSEKTAKNTALKDRIAELHKQILALCPTKILPEVSNIGQPSAVQSPQPNTPSARPMSVPTAAALKMGVGFPLTNLPGTKDDTRRILSTQRSENDELLHECGICKRCNDQHMLAKCDTCHFYYHLGCLNPPLTRHPKKSKLYGWQCSECDKSDDSDAVVDIPKGPRKSRTRFSKDGSIVPVDPNLSASSTDGNNSLRIGDTSSNIRKQTERIPSKGKQIQTNASFDQNSKPIKDVVESAKKSKQSNQSLNKTDPSETVAPSPKREETEDQVKENKAKPDSDRSQLPKPGRIQSPRPAQIKSPRAARIQSPRPTDSPTKSLSDKGLPLPNSTDPKKEIKQKSSKKVKKDKSEQSRSETSDQTFPTIESSQTESNVTNELSTVAQKSESADEPMSQCLEPTKVNDEHMESMGLNESADHIHKLNRKRRKEKHKNKYSSDNEKSPTKEHKRKRKKKSHEMENPNDSIPKIKIKFKTLPLPGEIAPEPQCFYVSADMVRPQDTSRPTSVETVDDSTTNADDVVQNFSPQEEKNVSLVPVVKKTPVPAETTAAPLQETTKTSTPIVPKMGRLASPRKSNKRTSMGNGGGDAKSSMAAASICDVCKAEGTNQNLVRCDECQKNYHFTCLDPPLKKTPKKRGYSWHCADCDPTDIESELTVK</sequence>
<dbReference type="EMBL" id="LR899013">
    <property type="protein sequence ID" value="CAD7090467.1"/>
    <property type="molecule type" value="Genomic_DNA"/>
</dbReference>
<evidence type="ECO:0000313" key="9">
    <source>
        <dbReference type="Proteomes" id="UP000594454"/>
    </source>
</evidence>
<dbReference type="InterPro" id="IPR013083">
    <property type="entry name" value="Znf_RING/FYVE/PHD"/>
</dbReference>
<feature type="compositionally biased region" description="Polar residues" evidence="5">
    <location>
        <begin position="687"/>
        <end position="700"/>
    </location>
</feature>
<feature type="compositionally biased region" description="Basic and acidic residues" evidence="5">
    <location>
        <begin position="701"/>
        <end position="710"/>
    </location>
</feature>
<evidence type="ECO:0000256" key="3">
    <source>
        <dbReference type="ARBA" id="ARBA00022833"/>
    </source>
</evidence>
<accession>A0A7R8Z261</accession>
<dbReference type="InParanoid" id="A0A7R8Z261"/>
<feature type="compositionally biased region" description="Basic and acidic residues" evidence="5">
    <location>
        <begin position="732"/>
        <end position="754"/>
    </location>
</feature>
<dbReference type="Pfam" id="PF13832">
    <property type="entry name" value="zf-HC5HC2H_2"/>
    <property type="match status" value="1"/>
</dbReference>
<dbReference type="Gene3D" id="3.30.40.10">
    <property type="entry name" value="Zinc/RING finger domain, C3HC4 (zinc finger)"/>
    <property type="match status" value="3"/>
</dbReference>
<dbReference type="OrthoDB" id="336088at2759"/>
<organism evidence="8 9">
    <name type="scientific">Hermetia illucens</name>
    <name type="common">Black soldier fly</name>
    <dbReference type="NCBI Taxonomy" id="343691"/>
    <lineage>
        <taxon>Eukaryota</taxon>
        <taxon>Metazoa</taxon>
        <taxon>Ecdysozoa</taxon>
        <taxon>Arthropoda</taxon>
        <taxon>Hexapoda</taxon>
        <taxon>Insecta</taxon>
        <taxon>Pterygota</taxon>
        <taxon>Neoptera</taxon>
        <taxon>Endopterygota</taxon>
        <taxon>Diptera</taxon>
        <taxon>Brachycera</taxon>
        <taxon>Stratiomyomorpha</taxon>
        <taxon>Stratiomyidae</taxon>
        <taxon>Hermetiinae</taxon>
        <taxon>Hermetia</taxon>
    </lineage>
</organism>
<keyword evidence="3" id="KW-0862">Zinc</keyword>
<feature type="domain" description="PHD-type" evidence="6">
    <location>
        <begin position="121"/>
        <end position="181"/>
    </location>
</feature>
<dbReference type="FunCoup" id="A0A7R8Z261">
    <property type="interactions" value="2053"/>
</dbReference>
<feature type="compositionally biased region" description="Acidic residues" evidence="5">
    <location>
        <begin position="60"/>
        <end position="77"/>
    </location>
</feature>
<dbReference type="CDD" id="cd15562">
    <property type="entry name" value="PHD2_PHF14"/>
    <property type="match status" value="1"/>
</dbReference>
<feature type="compositionally biased region" description="Polar residues" evidence="5">
    <location>
        <begin position="655"/>
        <end position="676"/>
    </location>
</feature>
<dbReference type="PROSITE" id="PS01359">
    <property type="entry name" value="ZF_PHD_1"/>
    <property type="match status" value="2"/>
</dbReference>
<dbReference type="Pfam" id="PF00628">
    <property type="entry name" value="PHD"/>
    <property type="match status" value="2"/>
</dbReference>
<evidence type="ECO:0000256" key="5">
    <source>
        <dbReference type="SAM" id="MobiDB-lite"/>
    </source>
</evidence>
<evidence type="ECO:0000256" key="4">
    <source>
        <dbReference type="PROSITE-ProRule" id="PRU00146"/>
    </source>
</evidence>
<keyword evidence="2 4" id="KW-0863">Zinc-finger</keyword>
<evidence type="ECO:0000259" key="7">
    <source>
        <dbReference type="PROSITE" id="PS51805"/>
    </source>
</evidence>
<dbReference type="InterPro" id="IPR001965">
    <property type="entry name" value="Znf_PHD"/>
</dbReference>
<feature type="compositionally biased region" description="Basic and acidic residues" evidence="5">
    <location>
        <begin position="904"/>
        <end position="914"/>
    </location>
</feature>
<dbReference type="Proteomes" id="UP000594454">
    <property type="component" value="Chromosome 5"/>
</dbReference>
<feature type="domain" description="PHD-type" evidence="6">
    <location>
        <begin position="571"/>
        <end position="622"/>
    </location>
</feature>
<proteinExistence type="predicted"/>
<feature type="domain" description="PHD-type" evidence="6">
    <location>
        <begin position="1063"/>
        <end position="1116"/>
    </location>
</feature>
<dbReference type="InterPro" id="IPR034732">
    <property type="entry name" value="EPHD"/>
</dbReference>
<dbReference type="Gene3D" id="2.30.30.1150">
    <property type="match status" value="1"/>
</dbReference>
<evidence type="ECO:0000256" key="2">
    <source>
        <dbReference type="ARBA" id="ARBA00022771"/>
    </source>
</evidence>
<feature type="region of interest" description="Disordered" evidence="5">
    <location>
        <begin position="1"/>
        <end position="100"/>
    </location>
</feature>
<evidence type="ECO:0000256" key="1">
    <source>
        <dbReference type="ARBA" id="ARBA00022723"/>
    </source>
</evidence>
<dbReference type="GO" id="GO:0008270">
    <property type="term" value="F:zinc ion binding"/>
    <property type="evidence" value="ECO:0007669"/>
    <property type="project" value="UniProtKB-KW"/>
</dbReference>
<feature type="region of interest" description="Disordered" evidence="5">
    <location>
        <begin position="621"/>
        <end position="937"/>
    </location>
</feature>
<dbReference type="SMART" id="SM00249">
    <property type="entry name" value="PHD"/>
    <property type="match status" value="4"/>
</dbReference>
<gene>
    <name evidence="8" type="ORF">HERILL_LOCUS12946</name>
</gene>
<keyword evidence="1" id="KW-0479">Metal-binding</keyword>
<dbReference type="InterPro" id="IPR050701">
    <property type="entry name" value="Histone_Mod_Regulator"/>
</dbReference>